<evidence type="ECO:0000313" key="1">
    <source>
        <dbReference type="EMBL" id="EZF51010.1"/>
    </source>
</evidence>
<dbReference type="HOGENOM" id="CLU_1571744_0_0_1"/>
<dbReference type="Proteomes" id="UP000023758">
    <property type="component" value="Unassembled WGS sequence"/>
</dbReference>
<reference evidence="1" key="1">
    <citation type="submission" date="2014-02" db="EMBL/GenBank/DDBJ databases">
        <title>The Genome Sequence of Trichophyton rubrum (morphotype fischeri) CBS 288.86.</title>
        <authorList>
            <consortium name="The Broad Institute Genomics Platform"/>
            <person name="Cuomo C.A."/>
            <person name="White T.C."/>
            <person name="Graser Y."/>
            <person name="Martinez-Rossi N."/>
            <person name="Heitman J."/>
            <person name="Young S.K."/>
            <person name="Zeng Q."/>
            <person name="Gargeya S."/>
            <person name="Abouelleil A."/>
            <person name="Alvarado L."/>
            <person name="Chapman S.B."/>
            <person name="Gainer-Dewar J."/>
            <person name="Goldberg J."/>
            <person name="Griggs A."/>
            <person name="Gujja S."/>
            <person name="Hansen M."/>
            <person name="Howarth C."/>
            <person name="Imamovic A."/>
            <person name="Larimer J."/>
            <person name="Martinez D."/>
            <person name="Murphy C."/>
            <person name="Pearson M.D."/>
            <person name="Persinoti G."/>
            <person name="Poon T."/>
            <person name="Priest M."/>
            <person name="Roberts A.D."/>
            <person name="Saif S."/>
            <person name="Shea T.D."/>
            <person name="Sykes S.N."/>
            <person name="Wortman J."/>
            <person name="Nusbaum C."/>
            <person name="Birren B."/>
        </authorList>
    </citation>
    <scope>NUCLEOTIDE SEQUENCE [LARGE SCALE GENOMIC DNA]</scope>
    <source>
        <strain evidence="1">CBS 288.86</strain>
    </source>
</reference>
<accession>A0A022VY48</accession>
<dbReference type="AlphaFoldDB" id="A0A022VY48"/>
<organism evidence="1">
    <name type="scientific">Trichophyton rubrum CBS 288.86</name>
    <dbReference type="NCBI Taxonomy" id="1215330"/>
    <lineage>
        <taxon>Eukaryota</taxon>
        <taxon>Fungi</taxon>
        <taxon>Dikarya</taxon>
        <taxon>Ascomycota</taxon>
        <taxon>Pezizomycotina</taxon>
        <taxon>Eurotiomycetes</taxon>
        <taxon>Eurotiomycetidae</taxon>
        <taxon>Onygenales</taxon>
        <taxon>Arthrodermataceae</taxon>
        <taxon>Trichophyton</taxon>
    </lineage>
</organism>
<proteinExistence type="predicted"/>
<sequence>MGDICSIFGESGPESRCLDGIRCMDGLSREAAKPSYSLNLCKLVGSLVPFPCLSQASSIPPSSRSLGGRDARGELDGDSCAAVKPIWQVFCPDYGALGLPSMAWQLEVQLTYLDVCVLLRIQLYRTPCRHLMPAHFVGLKRGDGEQQRLIPQLACIRDRSGGHPPPRDDM</sequence>
<gene>
    <name evidence="1" type="ORF">H103_05815</name>
</gene>
<dbReference type="EMBL" id="KK207876">
    <property type="protein sequence ID" value="EZF51010.1"/>
    <property type="molecule type" value="Genomic_DNA"/>
</dbReference>
<name>A0A022VY48_TRIRU</name>
<protein>
    <submittedName>
        <fullName evidence="1">Uncharacterized protein</fullName>
    </submittedName>
</protein>